<dbReference type="GO" id="GO:0003677">
    <property type="term" value="F:DNA binding"/>
    <property type="evidence" value="ECO:0007669"/>
    <property type="project" value="InterPro"/>
</dbReference>
<sequence>MDIDDRPDEAKRLEQARKARNFATAKAAALYFGWTYETYIQHEQGTRGLSRAADRYARAFKVSKGWLLTGEGRGPVGPEDNTQNLRTIPIVGLAGAGPDGTVLFATGDGNFGEAIAPSDATDKTEALEVRGDSMRGVANDGWLIFYDEKEAPREEHMGELCVCFLEDERVLIKTPYPGSQPGLFHLESVSAPMMRDVAVEAFAFVTNIKPRRSAKRFISNNPDRRIDDVGTSGRRLMS</sequence>
<comment type="caution">
    <text evidence="1">The sequence shown here is derived from an EMBL/GenBank/DDBJ whole genome shotgun (WGS) entry which is preliminary data.</text>
</comment>
<proteinExistence type="predicted"/>
<gene>
    <name evidence="1" type="ORF">FNA46_20170</name>
</gene>
<evidence type="ECO:0008006" key="3">
    <source>
        <dbReference type="Google" id="ProtNLM"/>
    </source>
</evidence>
<dbReference type="Gene3D" id="2.10.109.10">
    <property type="entry name" value="Umud Fragment, subunit A"/>
    <property type="match status" value="1"/>
</dbReference>
<evidence type="ECO:0000313" key="2">
    <source>
        <dbReference type="Proteomes" id="UP000316801"/>
    </source>
</evidence>
<accession>A0A549T0V9</accession>
<dbReference type="EMBL" id="VJMG01000065">
    <property type="protein sequence ID" value="TRL35517.1"/>
    <property type="molecule type" value="Genomic_DNA"/>
</dbReference>
<dbReference type="AlphaFoldDB" id="A0A549T0V9"/>
<dbReference type="Proteomes" id="UP000316801">
    <property type="component" value="Unassembled WGS sequence"/>
</dbReference>
<keyword evidence="2" id="KW-1185">Reference proteome</keyword>
<evidence type="ECO:0000313" key="1">
    <source>
        <dbReference type="EMBL" id="TRL35517.1"/>
    </source>
</evidence>
<dbReference type="InterPro" id="IPR036286">
    <property type="entry name" value="LexA/Signal_pep-like_sf"/>
</dbReference>
<dbReference type="Gene3D" id="1.10.260.40">
    <property type="entry name" value="lambda repressor-like DNA-binding domains"/>
    <property type="match status" value="1"/>
</dbReference>
<dbReference type="RefSeq" id="WP_143127007.1">
    <property type="nucleotide sequence ID" value="NZ_VJMG01000065.1"/>
</dbReference>
<dbReference type="SUPFAM" id="SSF51306">
    <property type="entry name" value="LexA/Signal peptidase"/>
    <property type="match status" value="1"/>
</dbReference>
<name>A0A549T0V9_9HYPH</name>
<reference evidence="1 2" key="1">
    <citation type="submission" date="2019-07" db="EMBL/GenBank/DDBJ databases">
        <title>Ln-dependent methylotrophs.</title>
        <authorList>
            <person name="Tani A."/>
        </authorList>
    </citation>
    <scope>NUCLEOTIDE SEQUENCE [LARGE SCALE GENOMIC DNA]</scope>
    <source>
        <strain evidence="1 2">SM12</strain>
    </source>
</reference>
<dbReference type="InterPro" id="IPR010982">
    <property type="entry name" value="Lambda_DNA-bd_dom_sf"/>
</dbReference>
<protein>
    <recommendedName>
        <fullName evidence="3">HTH cro/C1-type domain-containing protein</fullName>
    </recommendedName>
</protein>
<organism evidence="1 2">
    <name type="scientific">Rhizobium straminoryzae</name>
    <dbReference type="NCBI Taxonomy" id="1387186"/>
    <lineage>
        <taxon>Bacteria</taxon>
        <taxon>Pseudomonadati</taxon>
        <taxon>Pseudomonadota</taxon>
        <taxon>Alphaproteobacteria</taxon>
        <taxon>Hyphomicrobiales</taxon>
        <taxon>Rhizobiaceae</taxon>
        <taxon>Rhizobium/Agrobacterium group</taxon>
        <taxon>Rhizobium</taxon>
    </lineage>
</organism>